<dbReference type="PANTHER" id="PTHR18964:SF169">
    <property type="entry name" value="N-ACETYLMANNOSAMINE KINASE"/>
    <property type="match status" value="1"/>
</dbReference>
<protein>
    <submittedName>
        <fullName evidence="2">NBD/HSP70 family sugar kinase/biotin operon repressor</fullName>
    </submittedName>
</protein>
<dbReference type="RefSeq" id="WP_354556871.1">
    <property type="nucleotide sequence ID" value="NZ_JBEPMB010000003.1"/>
</dbReference>
<dbReference type="SUPFAM" id="SSF46785">
    <property type="entry name" value="Winged helix' DNA-binding domain"/>
    <property type="match status" value="1"/>
</dbReference>
<keyword evidence="2" id="KW-0418">Kinase</keyword>
<dbReference type="GO" id="GO:0016301">
    <property type="term" value="F:kinase activity"/>
    <property type="evidence" value="ECO:0007669"/>
    <property type="project" value="UniProtKB-KW"/>
</dbReference>
<proteinExistence type="predicted"/>
<dbReference type="PANTHER" id="PTHR18964">
    <property type="entry name" value="ROK (REPRESSOR, ORF, KINASE) FAMILY"/>
    <property type="match status" value="1"/>
</dbReference>
<reference evidence="2 3" key="1">
    <citation type="submission" date="2024-06" db="EMBL/GenBank/DDBJ databases">
        <title>Genomic Encyclopedia of Type Strains, Phase IV (KMG-IV): sequencing the most valuable type-strain genomes for metagenomic binning, comparative biology and taxonomic classification.</title>
        <authorList>
            <person name="Goeker M."/>
        </authorList>
    </citation>
    <scope>NUCLEOTIDE SEQUENCE [LARGE SCALE GENOMIC DNA]</scope>
    <source>
        <strain evidence="2 3">DSM 29780</strain>
    </source>
</reference>
<feature type="domain" description="HTH marR-type" evidence="1">
    <location>
        <begin position="24"/>
        <end position="63"/>
    </location>
</feature>
<evidence type="ECO:0000259" key="1">
    <source>
        <dbReference type="Pfam" id="PF12802"/>
    </source>
</evidence>
<dbReference type="Gene3D" id="3.30.420.40">
    <property type="match status" value="2"/>
</dbReference>
<organism evidence="2 3">
    <name type="scientific">Rhizobium aquaticum</name>
    <dbReference type="NCBI Taxonomy" id="1549636"/>
    <lineage>
        <taxon>Bacteria</taxon>
        <taxon>Pseudomonadati</taxon>
        <taxon>Pseudomonadota</taxon>
        <taxon>Alphaproteobacteria</taxon>
        <taxon>Hyphomicrobiales</taxon>
        <taxon>Rhizobiaceae</taxon>
        <taxon>Rhizobium/Agrobacterium group</taxon>
        <taxon>Rhizobium</taxon>
    </lineage>
</organism>
<keyword evidence="3" id="KW-1185">Reference proteome</keyword>
<dbReference type="CDD" id="cd00090">
    <property type="entry name" value="HTH_ARSR"/>
    <property type="match status" value="1"/>
</dbReference>
<sequence>MGDKDLKFLGSNLEQAASQNRGVILSAIHRSAPISRAELARQSGLTKQAVARIVDRLLDEGLVMEARRRHGLRGQPAIELEINPDGLYSIGANIDRDHLTIVVIDATGALRGRIHHEKRFILPGEFIDLMQEALSTFRRRRLFDEGRLAGIGLAIPDWLGEVPVIGFPEAYRAWSTFDVRGALETLTHHPILIDNDANAAATGEIGYGLGTEIRSFFYVLVNACLGGATVIDGVRHKGRDGLSGEIGWLPVLFEEGPMAGQVQPLGDMFSMFILMDYLQRQGVDVSTPDDLVHLDVRGRALVSAWLKRASGRIAEAIDNIGMLVDPEAILVGGRLPVRIIDELLVYVHEHLTRMGLEAPSLHRAACSEDAAALGAAAMPLANRLGLPSAEKTQLTRVPLSSATPQASIAAPA</sequence>
<dbReference type="InterPro" id="IPR036388">
    <property type="entry name" value="WH-like_DNA-bd_sf"/>
</dbReference>
<dbReference type="InterPro" id="IPR036390">
    <property type="entry name" value="WH_DNA-bd_sf"/>
</dbReference>
<dbReference type="InterPro" id="IPR000835">
    <property type="entry name" value="HTH_MarR-typ"/>
</dbReference>
<dbReference type="Gene3D" id="1.10.10.10">
    <property type="entry name" value="Winged helix-like DNA-binding domain superfamily/Winged helix DNA-binding domain"/>
    <property type="match status" value="1"/>
</dbReference>
<dbReference type="Pfam" id="PF12802">
    <property type="entry name" value="MarR_2"/>
    <property type="match status" value="1"/>
</dbReference>
<gene>
    <name evidence="2" type="ORF">ABID16_002712</name>
</gene>
<dbReference type="SUPFAM" id="SSF53067">
    <property type="entry name" value="Actin-like ATPase domain"/>
    <property type="match status" value="1"/>
</dbReference>
<evidence type="ECO:0000313" key="3">
    <source>
        <dbReference type="Proteomes" id="UP001549047"/>
    </source>
</evidence>
<dbReference type="Proteomes" id="UP001549047">
    <property type="component" value="Unassembled WGS sequence"/>
</dbReference>
<keyword evidence="2" id="KW-0808">Transferase</keyword>
<evidence type="ECO:0000313" key="2">
    <source>
        <dbReference type="EMBL" id="MET3614375.1"/>
    </source>
</evidence>
<dbReference type="EMBL" id="JBEPMB010000003">
    <property type="protein sequence ID" value="MET3614375.1"/>
    <property type="molecule type" value="Genomic_DNA"/>
</dbReference>
<dbReference type="Pfam" id="PF00480">
    <property type="entry name" value="ROK"/>
    <property type="match status" value="1"/>
</dbReference>
<name>A0ABV2J338_9HYPH</name>
<comment type="caution">
    <text evidence="2">The sequence shown here is derived from an EMBL/GenBank/DDBJ whole genome shotgun (WGS) entry which is preliminary data.</text>
</comment>
<dbReference type="InterPro" id="IPR000600">
    <property type="entry name" value="ROK"/>
</dbReference>
<dbReference type="CDD" id="cd23763">
    <property type="entry name" value="ASKHA_ATPase_ROK"/>
    <property type="match status" value="1"/>
</dbReference>
<dbReference type="InterPro" id="IPR043129">
    <property type="entry name" value="ATPase_NBD"/>
</dbReference>
<dbReference type="InterPro" id="IPR011991">
    <property type="entry name" value="ArsR-like_HTH"/>
</dbReference>
<accession>A0ABV2J338</accession>